<dbReference type="RefSeq" id="WP_143130562.1">
    <property type="nucleotide sequence ID" value="NZ_CP030050.1"/>
</dbReference>
<gene>
    <name evidence="1" type="ORF">WN72_26255</name>
</gene>
<accession>A0AAE7NV83</accession>
<evidence type="ECO:0000313" key="2">
    <source>
        <dbReference type="Proteomes" id="UP000594015"/>
    </source>
</evidence>
<dbReference type="Proteomes" id="UP000594015">
    <property type="component" value="Chromosome"/>
</dbReference>
<dbReference type="EMBL" id="CP030050">
    <property type="protein sequence ID" value="QOZ69424.1"/>
    <property type="molecule type" value="Genomic_DNA"/>
</dbReference>
<organism evidence="1 2">
    <name type="scientific">Bradyrhizobium arachidis</name>
    <dbReference type="NCBI Taxonomy" id="858423"/>
    <lineage>
        <taxon>Bacteria</taxon>
        <taxon>Pseudomonadati</taxon>
        <taxon>Pseudomonadota</taxon>
        <taxon>Alphaproteobacteria</taxon>
        <taxon>Hyphomicrobiales</taxon>
        <taxon>Nitrobacteraceae</taxon>
        <taxon>Bradyrhizobium</taxon>
    </lineage>
</organism>
<sequence>MDQAVGTDEVEGAVNLIPTDPKALVDLRLYIEKNSLTLPQEVVGLALEPIHTVRLSLRKIASYGEGK</sequence>
<dbReference type="AlphaFoldDB" id="A0AAE7NV83"/>
<proteinExistence type="predicted"/>
<evidence type="ECO:0000313" key="1">
    <source>
        <dbReference type="EMBL" id="QOZ69424.1"/>
    </source>
</evidence>
<dbReference type="KEGG" id="barh:WN72_26255"/>
<name>A0AAE7NV83_9BRAD</name>
<reference evidence="1 2" key="1">
    <citation type="submission" date="2018-06" db="EMBL/GenBank/DDBJ databases">
        <title>Comparative genomics of Bradyrhizobium nodulating Arachidis hypogaea.</title>
        <authorList>
            <person name="Li Y."/>
        </authorList>
    </citation>
    <scope>NUCLEOTIDE SEQUENCE [LARGE SCALE GENOMIC DNA]</scope>
    <source>
        <strain evidence="1 2">CCBAU 051107</strain>
    </source>
</reference>
<protein>
    <submittedName>
        <fullName evidence="1">Uncharacterized protein</fullName>
    </submittedName>
</protein>